<keyword evidence="1" id="KW-1015">Disulfide bond</keyword>
<dbReference type="STRING" id="94128.A0A2A3E3L3"/>
<evidence type="ECO:0000259" key="3">
    <source>
        <dbReference type="PROSITE" id="PS50923"/>
    </source>
</evidence>
<dbReference type="Proteomes" id="UP000242457">
    <property type="component" value="Unassembled WGS sequence"/>
</dbReference>
<proteinExistence type="predicted"/>
<dbReference type="PROSITE" id="PS50923">
    <property type="entry name" value="SUSHI"/>
    <property type="match status" value="1"/>
</dbReference>
<dbReference type="CDD" id="cd00033">
    <property type="entry name" value="CCP"/>
    <property type="match status" value="1"/>
</dbReference>
<reference evidence="4 5" key="1">
    <citation type="submission" date="2014-07" db="EMBL/GenBank/DDBJ databases">
        <title>Genomic and transcriptomic analysis on Apis cerana provide comprehensive insights into honey bee biology.</title>
        <authorList>
            <person name="Diao Q."/>
            <person name="Sun L."/>
            <person name="Zheng H."/>
            <person name="Zheng H."/>
            <person name="Xu S."/>
            <person name="Wang S."/>
            <person name="Zeng Z."/>
            <person name="Hu F."/>
            <person name="Su S."/>
            <person name="Wu J."/>
        </authorList>
    </citation>
    <scope>NUCLEOTIDE SEQUENCE [LARGE SCALE GENOMIC DNA]</scope>
    <source>
        <tissue evidence="4">Pupae without intestine</tissue>
    </source>
</reference>
<dbReference type="SMART" id="SM00032">
    <property type="entry name" value="CCP"/>
    <property type="match status" value="1"/>
</dbReference>
<gene>
    <name evidence="4" type="ORF">APICC_07859</name>
</gene>
<feature type="domain" description="Sushi" evidence="3">
    <location>
        <begin position="12"/>
        <end position="88"/>
    </location>
</feature>
<dbReference type="AlphaFoldDB" id="A0A2A3E3L3"/>
<accession>A0A2A3E3L3</accession>
<keyword evidence="2" id="KW-0768">Sushi</keyword>
<dbReference type="Gene3D" id="2.10.70.10">
    <property type="entry name" value="Complement Module, domain 1"/>
    <property type="match status" value="1"/>
</dbReference>
<evidence type="ECO:0000313" key="5">
    <source>
        <dbReference type="Proteomes" id="UP000242457"/>
    </source>
</evidence>
<sequence>MLLPLASGCNGAGCGYPGAPAHSSVRFTGASAEDVIDEEDALLKDTVLLEGTVATYSCERGFELLGPARRQCQVDGSWTPEGVPFCVTNSLIMV</sequence>
<evidence type="ECO:0000256" key="1">
    <source>
        <dbReference type="ARBA" id="ARBA00023157"/>
    </source>
</evidence>
<dbReference type="InterPro" id="IPR035976">
    <property type="entry name" value="Sushi/SCR/CCP_sf"/>
</dbReference>
<evidence type="ECO:0000256" key="2">
    <source>
        <dbReference type="PROSITE-ProRule" id="PRU00302"/>
    </source>
</evidence>
<evidence type="ECO:0000313" key="4">
    <source>
        <dbReference type="EMBL" id="PBC26305.1"/>
    </source>
</evidence>
<dbReference type="InterPro" id="IPR000436">
    <property type="entry name" value="Sushi_SCR_CCP_dom"/>
</dbReference>
<organism evidence="4 5">
    <name type="scientific">Apis cerana cerana</name>
    <name type="common">Oriental honeybee</name>
    <dbReference type="NCBI Taxonomy" id="94128"/>
    <lineage>
        <taxon>Eukaryota</taxon>
        <taxon>Metazoa</taxon>
        <taxon>Ecdysozoa</taxon>
        <taxon>Arthropoda</taxon>
        <taxon>Hexapoda</taxon>
        <taxon>Insecta</taxon>
        <taxon>Pterygota</taxon>
        <taxon>Neoptera</taxon>
        <taxon>Endopterygota</taxon>
        <taxon>Hymenoptera</taxon>
        <taxon>Apocrita</taxon>
        <taxon>Aculeata</taxon>
        <taxon>Apoidea</taxon>
        <taxon>Anthophila</taxon>
        <taxon>Apidae</taxon>
        <taxon>Apis</taxon>
    </lineage>
</organism>
<keyword evidence="5" id="KW-1185">Reference proteome</keyword>
<name>A0A2A3E3L3_APICC</name>
<dbReference type="Pfam" id="PF00084">
    <property type="entry name" value="Sushi"/>
    <property type="match status" value="1"/>
</dbReference>
<comment type="caution">
    <text evidence="2">Lacks conserved residue(s) required for the propagation of feature annotation.</text>
</comment>
<dbReference type="SUPFAM" id="SSF57535">
    <property type="entry name" value="Complement control module/SCR domain"/>
    <property type="match status" value="1"/>
</dbReference>
<dbReference type="OrthoDB" id="547680at2759"/>
<dbReference type="EMBL" id="KZ288400">
    <property type="protein sequence ID" value="PBC26305.1"/>
    <property type="molecule type" value="Genomic_DNA"/>
</dbReference>
<protein>
    <submittedName>
        <fullName evidence="4">CUB and sushi domain-containing protein</fullName>
    </submittedName>
</protein>